<organism evidence="1 2">
    <name type="scientific">Bursaphelenchus xylophilus</name>
    <name type="common">Pinewood nematode worm</name>
    <name type="synonym">Aphelenchoides xylophilus</name>
    <dbReference type="NCBI Taxonomy" id="6326"/>
    <lineage>
        <taxon>Eukaryota</taxon>
        <taxon>Metazoa</taxon>
        <taxon>Ecdysozoa</taxon>
        <taxon>Nematoda</taxon>
        <taxon>Chromadorea</taxon>
        <taxon>Rhabditida</taxon>
        <taxon>Tylenchina</taxon>
        <taxon>Tylenchomorpha</taxon>
        <taxon>Aphelenchoidea</taxon>
        <taxon>Aphelenchoididae</taxon>
        <taxon>Bursaphelenchus</taxon>
    </lineage>
</organism>
<reference evidence="2" key="1">
    <citation type="submission" date="2016-11" db="UniProtKB">
        <authorList>
            <consortium name="WormBaseParasite"/>
        </authorList>
    </citation>
    <scope>IDENTIFICATION</scope>
</reference>
<dbReference type="WBParaSite" id="BXY_1652500.1">
    <property type="protein sequence ID" value="BXY_1652500.1"/>
    <property type="gene ID" value="BXY_1652500"/>
</dbReference>
<accession>A0A1I7SU05</accession>
<dbReference type="AlphaFoldDB" id="A0A1I7SU05"/>
<sequence>MIKTAWARIQQPITLPCGVETDPEATKVSLEWRKDAVLIYNVFGNETGNAAPNMQAGPIPLPVLLAKAHGLRKAKRIGRDQNDLLGTDHFLSGAFARLLLPFPIARSPINMVY</sequence>
<protein>
    <submittedName>
        <fullName evidence="2">Transposase</fullName>
    </submittedName>
</protein>
<name>A0A1I7SU05_BURXY</name>
<dbReference type="Proteomes" id="UP000095284">
    <property type="component" value="Unplaced"/>
</dbReference>
<evidence type="ECO:0000313" key="1">
    <source>
        <dbReference type="Proteomes" id="UP000095284"/>
    </source>
</evidence>
<evidence type="ECO:0000313" key="2">
    <source>
        <dbReference type="WBParaSite" id="BXY_1652500.1"/>
    </source>
</evidence>
<proteinExistence type="predicted"/>